<accession>A0A395M7E6</accession>
<name>A0A395M7E6_9HYPO</name>
<dbReference type="Proteomes" id="UP000265631">
    <property type="component" value="Unassembled WGS sequence"/>
</dbReference>
<feature type="region of interest" description="Disordered" evidence="2">
    <location>
        <begin position="511"/>
        <end position="557"/>
    </location>
</feature>
<sequence>MESMEGTYDPPEDYTSLDCPNTPESKTLTCPYIGCDGFKFASAEEFAAAPALSRHARESGHQVEWFCRDGDCEDFGDKFFTGALYVEHLRYSSGHRRNDKGDGERQDTESIFSPSSTTGAQNTEDDAYHPTLQVTYSSDYFCDEPCCHRYLKDYKCKSELNRHADTGAHQIAANLNRVLLKNTPAEDLCAEQEAMRALKCNWSDCELFGGEFKNARAFYRHLQEEDHRNGWELPLQDEDFEYNSGPESFPGIALYVGDHMGMCINEKCPRVGLKFDTYTAMRQHSRSFGHALTGDDLVSSDTENSDDDDEEIWQTSDLYGMEVTQDEGLWRCVKQGCKGYHKIMKSLNNTRSHFNSNAHATAAFELSSSDESQDELEGMEAAQSGGGWRCVKPGCQKLGATYRLLHNAKQHCSTNAHALAKEPSPEPEEPLVDVEYDDDKAAWVCTKAACKRRGIPFAHFGFARQHAQCASHLKAGENAATPTQPTAHFFRTPKRLKRSFPGSLLTPIDMDDSTVLVSPGSPSAGRGSINVRHPDGSPQNDASTQTPRQIRVRRSSAISPAVGKRIAELEKESQQLKDRVTELELKMAQVVELKSPCVPRSPIPGLLAAQASAASASNARSSSLSSPASSGSMEALTQYVQQIFRPIVPMDVDEDEVWEVGRF</sequence>
<keyword evidence="1" id="KW-0175">Coiled coil</keyword>
<feature type="compositionally biased region" description="Polar residues" evidence="2">
    <location>
        <begin position="537"/>
        <end position="548"/>
    </location>
</feature>
<evidence type="ECO:0000256" key="2">
    <source>
        <dbReference type="SAM" id="MobiDB-lite"/>
    </source>
</evidence>
<feature type="region of interest" description="Disordered" evidence="2">
    <location>
        <begin position="1"/>
        <end position="20"/>
    </location>
</feature>
<dbReference type="AlphaFoldDB" id="A0A395M7E6"/>
<reference evidence="3 4" key="1">
    <citation type="journal article" date="2018" name="PLoS Pathog.">
        <title>Evolution of structural diversity of trichothecenes, a family of toxins produced by plant pathogenic and entomopathogenic fungi.</title>
        <authorList>
            <person name="Proctor R.H."/>
            <person name="McCormick S.P."/>
            <person name="Kim H.S."/>
            <person name="Cardoza R.E."/>
            <person name="Stanley A.M."/>
            <person name="Lindo L."/>
            <person name="Kelly A."/>
            <person name="Brown D.W."/>
            <person name="Lee T."/>
            <person name="Vaughan M.M."/>
            <person name="Alexander N.J."/>
            <person name="Busman M."/>
            <person name="Gutierrez S."/>
        </authorList>
    </citation>
    <scope>NUCLEOTIDE SEQUENCE [LARGE SCALE GENOMIC DNA]</scope>
    <source>
        <strain evidence="3 4">NRRL 13405</strain>
    </source>
</reference>
<protein>
    <submittedName>
        <fullName evidence="3">Uncharacterized protein</fullName>
    </submittedName>
</protein>
<gene>
    <name evidence="3" type="ORF">FIE12Z_11992</name>
</gene>
<organism evidence="3 4">
    <name type="scientific">Fusarium flagelliforme</name>
    <dbReference type="NCBI Taxonomy" id="2675880"/>
    <lineage>
        <taxon>Eukaryota</taxon>
        <taxon>Fungi</taxon>
        <taxon>Dikarya</taxon>
        <taxon>Ascomycota</taxon>
        <taxon>Pezizomycotina</taxon>
        <taxon>Sordariomycetes</taxon>
        <taxon>Hypocreomycetidae</taxon>
        <taxon>Hypocreales</taxon>
        <taxon>Nectriaceae</taxon>
        <taxon>Fusarium</taxon>
        <taxon>Fusarium incarnatum-equiseti species complex</taxon>
    </lineage>
</organism>
<dbReference type="STRING" id="2594813.A0A395M7E6"/>
<feature type="region of interest" description="Disordered" evidence="2">
    <location>
        <begin position="95"/>
        <end position="126"/>
    </location>
</feature>
<evidence type="ECO:0000313" key="3">
    <source>
        <dbReference type="EMBL" id="RFN43784.1"/>
    </source>
</evidence>
<feature type="coiled-coil region" evidence="1">
    <location>
        <begin position="566"/>
        <end position="593"/>
    </location>
</feature>
<dbReference type="EMBL" id="PXXK01000507">
    <property type="protein sequence ID" value="RFN43784.1"/>
    <property type="molecule type" value="Genomic_DNA"/>
</dbReference>
<evidence type="ECO:0000313" key="4">
    <source>
        <dbReference type="Proteomes" id="UP000265631"/>
    </source>
</evidence>
<proteinExistence type="predicted"/>
<feature type="compositionally biased region" description="Basic and acidic residues" evidence="2">
    <location>
        <begin position="99"/>
        <end position="108"/>
    </location>
</feature>
<feature type="compositionally biased region" description="Polar residues" evidence="2">
    <location>
        <begin position="109"/>
        <end position="122"/>
    </location>
</feature>
<keyword evidence="4" id="KW-1185">Reference proteome</keyword>
<comment type="caution">
    <text evidence="3">The sequence shown here is derived from an EMBL/GenBank/DDBJ whole genome shotgun (WGS) entry which is preliminary data.</text>
</comment>
<evidence type="ECO:0000256" key="1">
    <source>
        <dbReference type="SAM" id="Coils"/>
    </source>
</evidence>